<evidence type="ECO:0000313" key="3">
    <source>
        <dbReference type="Proteomes" id="UP001353858"/>
    </source>
</evidence>
<keyword evidence="3" id="KW-1185">Reference proteome</keyword>
<feature type="region of interest" description="Disordered" evidence="1">
    <location>
        <begin position="247"/>
        <end position="266"/>
    </location>
</feature>
<comment type="caution">
    <text evidence="2">The sequence shown here is derived from an EMBL/GenBank/DDBJ whole genome shotgun (WGS) entry which is preliminary data.</text>
</comment>
<feature type="region of interest" description="Disordered" evidence="1">
    <location>
        <begin position="32"/>
        <end position="54"/>
    </location>
</feature>
<dbReference type="EMBL" id="JARPUR010000005">
    <property type="protein sequence ID" value="KAK4875747.1"/>
    <property type="molecule type" value="Genomic_DNA"/>
</dbReference>
<reference evidence="3" key="1">
    <citation type="submission" date="2023-01" db="EMBL/GenBank/DDBJ databases">
        <title>Key to firefly adult light organ development and bioluminescence: homeobox transcription factors regulate luciferase expression and transportation to peroxisome.</title>
        <authorList>
            <person name="Fu X."/>
        </authorList>
    </citation>
    <scope>NUCLEOTIDE SEQUENCE [LARGE SCALE GENOMIC DNA]</scope>
</reference>
<evidence type="ECO:0000313" key="2">
    <source>
        <dbReference type="EMBL" id="KAK4875747.1"/>
    </source>
</evidence>
<protein>
    <submittedName>
        <fullName evidence="2">Uncharacterized protein</fullName>
    </submittedName>
</protein>
<evidence type="ECO:0000256" key="1">
    <source>
        <dbReference type="SAM" id="MobiDB-lite"/>
    </source>
</evidence>
<accession>A0AAN7SD65</accession>
<dbReference type="Proteomes" id="UP001353858">
    <property type="component" value="Unassembled WGS sequence"/>
</dbReference>
<dbReference type="AlphaFoldDB" id="A0AAN7SD65"/>
<name>A0AAN7SD65_9COLE</name>
<organism evidence="2 3">
    <name type="scientific">Aquatica leii</name>
    <dbReference type="NCBI Taxonomy" id="1421715"/>
    <lineage>
        <taxon>Eukaryota</taxon>
        <taxon>Metazoa</taxon>
        <taxon>Ecdysozoa</taxon>
        <taxon>Arthropoda</taxon>
        <taxon>Hexapoda</taxon>
        <taxon>Insecta</taxon>
        <taxon>Pterygota</taxon>
        <taxon>Neoptera</taxon>
        <taxon>Endopterygota</taxon>
        <taxon>Coleoptera</taxon>
        <taxon>Polyphaga</taxon>
        <taxon>Elateriformia</taxon>
        <taxon>Elateroidea</taxon>
        <taxon>Lampyridae</taxon>
        <taxon>Luciolinae</taxon>
        <taxon>Aquatica</taxon>
    </lineage>
</organism>
<gene>
    <name evidence="2" type="ORF">RN001_012169</name>
</gene>
<proteinExistence type="predicted"/>
<sequence>MTKGDTTPIYTISSGDTYVFIEKVGKQVNKSLQNSTSKSGSSENTFNECSNSTLQNNSSVKFSNTESILINEYDYEADDKSSTSDVNIPSKKLDAVQSGESLIKYYYFDSSKYSRDINKCIEFWKSVMEQENLKPVECIYTVSNFDFSSESEKISEEDENIIKVMSCNVEEPKQYIWYNALIEMQKRKMDELALAACGPRCKLCEPEMGMSKFKTKQGKNYAEEELKDNEDIVCLNNWAPKSIKKPQVRQISTVSPEPGKRKEREDSFEVDKIDESEPVKKCACEKNHSTCSLTTERKCEKLIALKNTEGTVSQDVKPIDVTADVKPECVVRDRKEKTKTEKITKFQITPNQKMTEKVVPLIKHRKSIIKTSTPTAMIPASTVQKTVQFKSREVNVTEEKKTKCDICKIDTCTCKEYFDENSKEFVNEVRYELQHHRKDKACYTDEEQMKMKSIDLNFCSVCEDKTMCDVMHKKIQAFELVIPTKEEDVYIETVFESGLKWQTGSTTILPRARGKKKSMAFGSITKSAHILKNISDVLPTRNTKPFDRKSKQKNTDIVYIHKEESDETIKESSLTDTKEEGPLLWYSSEI</sequence>